<comment type="caution">
    <text evidence="2">The sequence shown here is derived from an EMBL/GenBank/DDBJ whole genome shotgun (WGS) entry which is preliminary data.</text>
</comment>
<gene>
    <name evidence="2" type="ORF">CLV71_1027</name>
</gene>
<name>A0A4R7W0B7_9PSEU</name>
<sequence length="206" mass="22983">MRRHRYTTWGLGALSIAALSGWLVRRGAARAHLTGAAKLAPQPPSRDPAKFVSEVGTHAGAAGVNPVLVMAILYNESYKPHAPLLERAWQALHRDSAFGVANMHRVTYERTRRGRCFAERSWKELPHDPDLAIQAAAWHLHDLRTRLPAATTNSFTTDELLAMGYNAGVRNMLRFARGRQPGPLARAYVERLREHWTPAEDALRPG</sequence>
<dbReference type="Gene3D" id="1.10.530.10">
    <property type="match status" value="1"/>
</dbReference>
<dbReference type="RefSeq" id="WP_133901256.1">
    <property type="nucleotide sequence ID" value="NZ_SOCP01000002.1"/>
</dbReference>
<reference evidence="2 3" key="1">
    <citation type="submission" date="2019-03" db="EMBL/GenBank/DDBJ databases">
        <title>Genomic Encyclopedia of Archaeal and Bacterial Type Strains, Phase II (KMG-II): from individual species to whole genera.</title>
        <authorList>
            <person name="Goeker M."/>
        </authorList>
    </citation>
    <scope>NUCLEOTIDE SEQUENCE [LARGE SCALE GENOMIC DNA]</scope>
    <source>
        <strain evidence="2 3">DSM 45499</strain>
    </source>
</reference>
<evidence type="ECO:0000313" key="2">
    <source>
        <dbReference type="EMBL" id="TDV55946.1"/>
    </source>
</evidence>
<dbReference type="SUPFAM" id="SSF53955">
    <property type="entry name" value="Lysozyme-like"/>
    <property type="match status" value="1"/>
</dbReference>
<dbReference type="InterPro" id="IPR008258">
    <property type="entry name" value="Transglycosylase_SLT_dom_1"/>
</dbReference>
<evidence type="ECO:0000313" key="3">
    <source>
        <dbReference type="Proteomes" id="UP000294927"/>
    </source>
</evidence>
<organism evidence="2 3">
    <name type="scientific">Actinophytocola oryzae</name>
    <dbReference type="NCBI Taxonomy" id="502181"/>
    <lineage>
        <taxon>Bacteria</taxon>
        <taxon>Bacillati</taxon>
        <taxon>Actinomycetota</taxon>
        <taxon>Actinomycetes</taxon>
        <taxon>Pseudonocardiales</taxon>
        <taxon>Pseudonocardiaceae</taxon>
    </lineage>
</organism>
<dbReference type="EMBL" id="SOCP01000002">
    <property type="protein sequence ID" value="TDV55946.1"/>
    <property type="molecule type" value="Genomic_DNA"/>
</dbReference>
<feature type="domain" description="Transglycosylase SLT" evidence="1">
    <location>
        <begin position="60"/>
        <end position="174"/>
    </location>
</feature>
<protein>
    <submittedName>
        <fullName evidence="2">Transglycosylase-like protein with SLT domain</fullName>
    </submittedName>
</protein>
<accession>A0A4R7W0B7</accession>
<dbReference type="OrthoDB" id="4498040at2"/>
<keyword evidence="3" id="KW-1185">Reference proteome</keyword>
<dbReference type="InterPro" id="IPR023346">
    <property type="entry name" value="Lysozyme-like_dom_sf"/>
</dbReference>
<dbReference type="Pfam" id="PF01464">
    <property type="entry name" value="SLT"/>
    <property type="match status" value="1"/>
</dbReference>
<evidence type="ECO:0000259" key="1">
    <source>
        <dbReference type="Pfam" id="PF01464"/>
    </source>
</evidence>
<dbReference type="AlphaFoldDB" id="A0A4R7W0B7"/>
<proteinExistence type="predicted"/>
<dbReference type="Proteomes" id="UP000294927">
    <property type="component" value="Unassembled WGS sequence"/>
</dbReference>